<evidence type="ECO:0000256" key="1">
    <source>
        <dbReference type="ARBA" id="ARBA00022490"/>
    </source>
</evidence>
<dbReference type="RefSeq" id="WP_047242205.1">
    <property type="nucleotide sequence ID" value="NZ_CP010060.1"/>
</dbReference>
<reference evidence="8" key="1">
    <citation type="submission" date="2017-04" db="EMBL/GenBank/DDBJ databases">
        <title>Function of individual gut microbiota members based on whole genome sequencing of pure cultures obtained from chicken caecum.</title>
        <authorList>
            <person name="Medvecky M."/>
            <person name="Cejkova D."/>
            <person name="Polansky O."/>
            <person name="Karasova D."/>
            <person name="Kubasova T."/>
            <person name="Cizek A."/>
            <person name="Rychlik I."/>
        </authorList>
    </citation>
    <scope>NUCLEOTIDE SEQUENCE [LARGE SCALE GENOMIC DNA]</scope>
    <source>
        <strain evidence="8">An144</strain>
    </source>
</reference>
<evidence type="ECO:0000256" key="5">
    <source>
        <dbReference type="ARBA" id="ARBA00022884"/>
    </source>
</evidence>
<dbReference type="GO" id="GO:0008173">
    <property type="term" value="F:RNA methyltransferase activity"/>
    <property type="evidence" value="ECO:0007669"/>
    <property type="project" value="InterPro"/>
</dbReference>
<dbReference type="PANTHER" id="PTHR22807:SF30">
    <property type="entry name" value="28S RRNA (CYTOSINE(4447)-C(5))-METHYLTRANSFERASE-RELATED"/>
    <property type="match status" value="1"/>
</dbReference>
<dbReference type="InterPro" id="IPR027391">
    <property type="entry name" value="Nol1_Nop2_Fmu_2"/>
</dbReference>
<dbReference type="Pfam" id="PF17125">
    <property type="entry name" value="Methyltr_RsmF_N"/>
    <property type="match status" value="1"/>
</dbReference>
<dbReference type="Gene3D" id="3.40.50.150">
    <property type="entry name" value="Vaccinia Virus protein VP39"/>
    <property type="match status" value="1"/>
</dbReference>
<dbReference type="Pfam" id="PF17126">
    <property type="entry name" value="RsmF_methylt_CI"/>
    <property type="match status" value="1"/>
</dbReference>
<evidence type="ECO:0000256" key="2">
    <source>
        <dbReference type="ARBA" id="ARBA00022603"/>
    </source>
</evidence>
<dbReference type="Gene3D" id="2.30.130.60">
    <property type="match status" value="1"/>
</dbReference>
<dbReference type="Pfam" id="PF13636">
    <property type="entry name" value="Methyltranf_PUA"/>
    <property type="match status" value="1"/>
</dbReference>
<dbReference type="CDD" id="cd02440">
    <property type="entry name" value="AdoMet_MTases"/>
    <property type="match status" value="1"/>
</dbReference>
<feature type="binding site" evidence="6">
    <location>
        <begin position="108"/>
        <end position="114"/>
    </location>
    <ligand>
        <name>S-adenosyl-L-methionine</name>
        <dbReference type="ChEBI" id="CHEBI:59789"/>
    </ligand>
</feature>
<dbReference type="Pfam" id="PF01189">
    <property type="entry name" value="Methyltr_RsmB-F"/>
    <property type="match status" value="1"/>
</dbReference>
<evidence type="ECO:0000256" key="4">
    <source>
        <dbReference type="ARBA" id="ARBA00022691"/>
    </source>
</evidence>
<dbReference type="PROSITE" id="PS51686">
    <property type="entry name" value="SAM_MT_RSMB_NOP"/>
    <property type="match status" value="1"/>
</dbReference>
<dbReference type="CDD" id="cd21147">
    <property type="entry name" value="RsmF_methylt_CTD1"/>
    <property type="match status" value="1"/>
</dbReference>
<dbReference type="EMBL" id="NFLC01000002">
    <property type="protein sequence ID" value="OUQ11607.1"/>
    <property type="molecule type" value="Genomic_DNA"/>
</dbReference>
<keyword evidence="3 6" id="KW-0808">Transferase</keyword>
<comment type="similarity">
    <text evidence="6">Belongs to the class I-like SAM-binding methyltransferase superfamily. RsmB/NOP family.</text>
</comment>
<evidence type="ECO:0000256" key="6">
    <source>
        <dbReference type="PROSITE-ProRule" id="PRU01023"/>
    </source>
</evidence>
<keyword evidence="5 6" id="KW-0694">RNA-binding</keyword>
<name>A0A1Y4R232_9ENTE</name>
<dbReference type="InterPro" id="IPR031340">
    <property type="entry name" value="RsmF_methylt_CI"/>
</dbReference>
<dbReference type="Gene3D" id="3.30.70.1170">
    <property type="entry name" value="Sun protein, domain 3"/>
    <property type="match status" value="1"/>
</dbReference>
<accession>A0A1Y4R232</accession>
<feature type="active site" description="Nucleophile" evidence="6">
    <location>
        <position position="230"/>
    </location>
</feature>
<organism evidence="7 8">
    <name type="scientific">Enterococcus cecorum</name>
    <dbReference type="NCBI Taxonomy" id="44008"/>
    <lineage>
        <taxon>Bacteria</taxon>
        <taxon>Bacillati</taxon>
        <taxon>Bacillota</taxon>
        <taxon>Bacilli</taxon>
        <taxon>Lactobacillales</taxon>
        <taxon>Enterococcaceae</taxon>
        <taxon>Enterococcus</taxon>
    </lineage>
</organism>
<dbReference type="PANTHER" id="PTHR22807">
    <property type="entry name" value="NOP2 YEAST -RELATED NOL1/NOP2/FMU SUN DOMAIN-CONTAINING"/>
    <property type="match status" value="1"/>
</dbReference>
<keyword evidence="4 6" id="KW-0949">S-adenosyl-L-methionine</keyword>
<dbReference type="InterPro" id="IPR001678">
    <property type="entry name" value="MeTrfase_RsmB-F_NOP2_dom"/>
</dbReference>
<dbReference type="InterPro" id="IPR011023">
    <property type="entry name" value="Nop2p"/>
</dbReference>
<dbReference type="PRINTS" id="PR02008">
    <property type="entry name" value="RCMTFAMILY"/>
</dbReference>
<sequence length="459" mass="51133">MNLPQAFIDKYQHLLGDEAEAFLTALTQEEVQKGFRLNPLKPHAKEMLAKFDGRTLPQAPFAKDGYVGEISGKSILHQAGYVYSQEISAMIVASVADVQPGECVLDLCAAPGGKSTQLAASLANQGLLVANEIYPKRAKILAENLERWGAQNTVVTNHAPAELVDFFPQFFDTIVVDAPCSGEGMFRKDEEAIQQWQADTPEMCATRQKEILDAAVRMLKKDGILVYSTCTFAPEENEEMVSFLVENYPFEIVPLSIEGTSPGRSEWGSVPHLEDTVRIWPHLNEGEGHFVAKLQLKEAINSDGVPKQKTKKAKKGKNMSNDGLNKEQQKVMQDFTKRWPLPFAGKLVPFKDNLWLLPQEMISLEKLKVLKPGLQLGVFKKNRFEPAFAWTMAIADVAAYPSCQITLEDWQRYVGGETILKEGNQGWVVLVVDQIPVGLGKQVQGVIKNFYPKGLRFQP</sequence>
<dbReference type="NCBIfam" id="TIGR00446">
    <property type="entry name" value="nop2p"/>
    <property type="match status" value="1"/>
</dbReference>
<dbReference type="InterPro" id="IPR023267">
    <property type="entry name" value="RCMT"/>
</dbReference>
<comment type="caution">
    <text evidence="6">Lacks conserved residue(s) required for the propagation of feature annotation.</text>
</comment>
<dbReference type="AlphaFoldDB" id="A0A1Y4R232"/>
<keyword evidence="1" id="KW-0963">Cytoplasm</keyword>
<feature type="binding site" evidence="6">
    <location>
        <position position="132"/>
    </location>
    <ligand>
        <name>S-adenosyl-L-methionine</name>
        <dbReference type="ChEBI" id="CHEBI:59789"/>
    </ligand>
</feature>
<evidence type="ECO:0000256" key="3">
    <source>
        <dbReference type="ARBA" id="ARBA00022679"/>
    </source>
</evidence>
<comment type="caution">
    <text evidence="7">The sequence shown here is derived from an EMBL/GenBank/DDBJ whole genome shotgun (WGS) entry which is preliminary data.</text>
</comment>
<gene>
    <name evidence="7" type="ORF">B5E88_01735</name>
</gene>
<dbReference type="InterPro" id="IPR049560">
    <property type="entry name" value="MeTrfase_RsmB-F_NOP2_cat"/>
</dbReference>
<dbReference type="GO" id="GO:0001510">
    <property type="term" value="P:RNA methylation"/>
    <property type="evidence" value="ECO:0007669"/>
    <property type="project" value="InterPro"/>
</dbReference>
<dbReference type="GO" id="GO:0006396">
    <property type="term" value="P:RNA processing"/>
    <property type="evidence" value="ECO:0007669"/>
    <property type="project" value="InterPro"/>
</dbReference>
<evidence type="ECO:0000313" key="8">
    <source>
        <dbReference type="Proteomes" id="UP000196074"/>
    </source>
</evidence>
<keyword evidence="2 6" id="KW-0489">Methyltransferase</keyword>
<evidence type="ECO:0000313" key="7">
    <source>
        <dbReference type="EMBL" id="OUQ11607.1"/>
    </source>
</evidence>
<dbReference type="InterPro" id="IPR031341">
    <property type="entry name" value="Methyltr_RsmF_N"/>
</dbReference>
<dbReference type="SUPFAM" id="SSF53335">
    <property type="entry name" value="S-adenosyl-L-methionine-dependent methyltransferases"/>
    <property type="match status" value="1"/>
</dbReference>
<dbReference type="InterPro" id="IPR029063">
    <property type="entry name" value="SAM-dependent_MTases_sf"/>
</dbReference>
<dbReference type="Proteomes" id="UP000196074">
    <property type="component" value="Unassembled WGS sequence"/>
</dbReference>
<dbReference type="GO" id="GO:0008757">
    <property type="term" value="F:S-adenosylmethionine-dependent methyltransferase activity"/>
    <property type="evidence" value="ECO:0007669"/>
    <property type="project" value="InterPro"/>
</dbReference>
<proteinExistence type="inferred from homology"/>
<dbReference type="GO" id="GO:0003723">
    <property type="term" value="F:RNA binding"/>
    <property type="evidence" value="ECO:0007669"/>
    <property type="project" value="UniProtKB-UniRule"/>
</dbReference>
<protein>
    <submittedName>
        <fullName evidence="7">rRNA (Cytosine-C5)-methyltransferase</fullName>
    </submittedName>
</protein>
<feature type="binding site" evidence="6">
    <location>
        <position position="177"/>
    </location>
    <ligand>
        <name>S-adenosyl-L-methionine</name>
        <dbReference type="ChEBI" id="CHEBI:59789"/>
    </ligand>
</feature>